<evidence type="ECO:0000313" key="5">
    <source>
        <dbReference type="Proteomes" id="UP000069940"/>
    </source>
</evidence>
<protein>
    <recommendedName>
        <fullName evidence="3">C2H2-type domain-containing protein</fullName>
    </recommendedName>
</protein>
<evidence type="ECO:0000259" key="3">
    <source>
        <dbReference type="PROSITE" id="PS50157"/>
    </source>
</evidence>
<dbReference type="PROSITE" id="PS00028">
    <property type="entry name" value="ZINC_FINGER_C2H2_1"/>
    <property type="match status" value="1"/>
</dbReference>
<evidence type="ECO:0000256" key="1">
    <source>
        <dbReference type="PROSITE-ProRule" id="PRU00042"/>
    </source>
</evidence>
<name>A0ABM1XTT5_AEDAL</name>
<reference evidence="5" key="1">
    <citation type="journal article" date="2015" name="Proc. Natl. Acad. Sci. U.S.A.">
        <title>Genome sequence of the Asian Tiger mosquito, Aedes albopictus, reveals insights into its biology, genetics, and evolution.</title>
        <authorList>
            <person name="Chen X.G."/>
            <person name="Jiang X."/>
            <person name="Gu J."/>
            <person name="Xu M."/>
            <person name="Wu Y."/>
            <person name="Deng Y."/>
            <person name="Zhang C."/>
            <person name="Bonizzoni M."/>
            <person name="Dermauw W."/>
            <person name="Vontas J."/>
            <person name="Armbruster P."/>
            <person name="Huang X."/>
            <person name="Yang Y."/>
            <person name="Zhang H."/>
            <person name="He W."/>
            <person name="Peng H."/>
            <person name="Liu Y."/>
            <person name="Wu K."/>
            <person name="Chen J."/>
            <person name="Lirakis M."/>
            <person name="Topalis P."/>
            <person name="Van Leeuwen T."/>
            <person name="Hall A.B."/>
            <person name="Jiang X."/>
            <person name="Thorpe C."/>
            <person name="Mueller R.L."/>
            <person name="Sun C."/>
            <person name="Waterhouse R.M."/>
            <person name="Yan G."/>
            <person name="Tu Z.J."/>
            <person name="Fang X."/>
            <person name="James A.A."/>
        </authorList>
    </citation>
    <scope>NUCLEOTIDE SEQUENCE [LARGE SCALE GENOMIC DNA]</scope>
    <source>
        <strain evidence="5">Foshan</strain>
    </source>
</reference>
<dbReference type="Proteomes" id="UP000069940">
    <property type="component" value="Unassembled WGS sequence"/>
</dbReference>
<keyword evidence="1" id="KW-0862">Zinc</keyword>
<reference evidence="4" key="2">
    <citation type="submission" date="2025-05" db="UniProtKB">
        <authorList>
            <consortium name="EnsemblMetazoa"/>
        </authorList>
    </citation>
    <scope>IDENTIFICATION</scope>
    <source>
        <strain evidence="4">Foshan</strain>
    </source>
</reference>
<organism evidence="4 5">
    <name type="scientific">Aedes albopictus</name>
    <name type="common">Asian tiger mosquito</name>
    <name type="synonym">Stegomyia albopicta</name>
    <dbReference type="NCBI Taxonomy" id="7160"/>
    <lineage>
        <taxon>Eukaryota</taxon>
        <taxon>Metazoa</taxon>
        <taxon>Ecdysozoa</taxon>
        <taxon>Arthropoda</taxon>
        <taxon>Hexapoda</taxon>
        <taxon>Insecta</taxon>
        <taxon>Pterygota</taxon>
        <taxon>Neoptera</taxon>
        <taxon>Endopterygota</taxon>
        <taxon>Diptera</taxon>
        <taxon>Nematocera</taxon>
        <taxon>Culicoidea</taxon>
        <taxon>Culicidae</taxon>
        <taxon>Culicinae</taxon>
        <taxon>Aedini</taxon>
        <taxon>Aedes</taxon>
        <taxon>Stegomyia</taxon>
    </lineage>
</organism>
<dbReference type="InterPro" id="IPR013087">
    <property type="entry name" value="Znf_C2H2_type"/>
</dbReference>
<dbReference type="EnsemblMetazoa" id="AALFPA23_002782.R2798">
    <property type="protein sequence ID" value="AALFPA23_002782.P2798"/>
    <property type="gene ID" value="AALFPA23_002782"/>
</dbReference>
<dbReference type="EnsemblMetazoa" id="AALFPA23_002782.R2801">
    <property type="protein sequence ID" value="AALFPA23_002782.P2801"/>
    <property type="gene ID" value="AALFPA23_002782"/>
</dbReference>
<keyword evidence="1" id="KW-0863">Zinc-finger</keyword>
<dbReference type="GeneID" id="109398652"/>
<dbReference type="PANTHER" id="PTHR31912:SF34">
    <property type="entry name" value="NOTOCHORD-RELATED PROTEIN"/>
    <property type="match status" value="1"/>
</dbReference>
<evidence type="ECO:0000313" key="4">
    <source>
        <dbReference type="EnsemblMetazoa" id="AALFPA23_002782.P2801"/>
    </source>
</evidence>
<feature type="domain" description="C2H2-type" evidence="3">
    <location>
        <begin position="33"/>
        <end position="62"/>
    </location>
</feature>
<dbReference type="RefSeq" id="XP_019526584.2">
    <property type="nucleotide sequence ID" value="XM_019671039.3"/>
</dbReference>
<dbReference type="SMART" id="SM00355">
    <property type="entry name" value="ZnF_C2H2"/>
    <property type="match status" value="2"/>
</dbReference>
<dbReference type="PANTHER" id="PTHR31912">
    <property type="entry name" value="IP13529P"/>
    <property type="match status" value="1"/>
</dbReference>
<feature type="region of interest" description="Disordered" evidence="2">
    <location>
        <begin position="67"/>
        <end position="86"/>
    </location>
</feature>
<evidence type="ECO:0000256" key="2">
    <source>
        <dbReference type="SAM" id="MobiDB-lite"/>
    </source>
</evidence>
<keyword evidence="1" id="KW-0479">Metal-binding</keyword>
<accession>A0ABM1XTT5</accession>
<proteinExistence type="predicted"/>
<sequence>MIRCVAPRCTWKSQSIHRLHNHLNKHHGNLDVYECNIGDCSRKYNVKHSFYRHLNKHFERTNNTVSDGTVEQPCNEDSFTRTETTTDKTIHQAPVNDGRQAMITEDGHDDKYDGREDGRLSDETTHTSIFTHNLHMIINQMENASLNFNLKYLSANTLPRKVVFDIHQDIQNMFLNPLHSIIGLLESSGCITADGKTVFDELFNNMRCNETEYKFIQYLKKNDLYAEPKEFVLSNELRPGIVRNEQQMSNDPITAILMPLKFQLRKYLESDGVLDIILQNLTPSSDGCIRTMIDGNLWKQRTVNCDKKLIVPLNVFFDDFTTGDTVSSHASKTSICGIYYYVPCLPVHILTKLSNIHIAGFILSEDRKEFDNSYLFRNLVDILIELEEEGLEIHVRGEKLVVHFMLGFITGDNLGLSGILDLVESARANYYCRLCKRNRTQRENDTVEYVETFRTIKSYEEDLILDDVSLSGIKRDSIFNEIPSFHVTYNVYFDLMHDLWEGVCVYGLGHYFNYFINVKKIFSLDELNFRKNTFVFGNLNSSNIPSDIRDTNISKSKIKMTTSEIKTLVNFLPLIIGMLIPEKDEVWNHFCLLLQICHILMLREIPIEYLDNLKKLIQDHHSQYLTLFNDTLKPKHHNLLHYATSIMQSGAPRHQWAMREEAKHRDSKQYSRATNNKINLCKSLAIKAGFKFASDVFCKNFVVPEIDLRESQILNSPLSDEHKQLLCADGIVIGDVIRYIDKFQKHGMVFSNDMYFYIMQHSLMSIFWLEKIILDNNDKLVLICCRIQSRQFIDHFQSFEVYKTNEKQIITNIEKLQMRSVNLHRVNEKLLLRFCNYVNIVNIVP</sequence>
<keyword evidence="5" id="KW-1185">Reference proteome</keyword>
<dbReference type="RefSeq" id="XP_062709587.1">
    <property type="nucleotide sequence ID" value="XM_062853603.1"/>
</dbReference>
<dbReference type="PROSITE" id="PS50157">
    <property type="entry name" value="ZINC_FINGER_C2H2_2"/>
    <property type="match status" value="1"/>
</dbReference>